<name>A0A433Q2X0_9FUNG</name>
<protein>
    <submittedName>
        <fullName evidence="1">Uncharacterized protein</fullName>
    </submittedName>
</protein>
<evidence type="ECO:0000313" key="1">
    <source>
        <dbReference type="EMBL" id="RUS24163.1"/>
    </source>
</evidence>
<dbReference type="EMBL" id="RBNJ01017055">
    <property type="protein sequence ID" value="RUS24163.1"/>
    <property type="molecule type" value="Genomic_DNA"/>
</dbReference>
<dbReference type="AlphaFoldDB" id="A0A433Q2X0"/>
<evidence type="ECO:0000313" key="2">
    <source>
        <dbReference type="Proteomes" id="UP000274822"/>
    </source>
</evidence>
<keyword evidence="2" id="KW-1185">Reference proteome</keyword>
<organism evidence="1 2">
    <name type="scientific">Jimgerdemannia flammicorona</name>
    <dbReference type="NCBI Taxonomy" id="994334"/>
    <lineage>
        <taxon>Eukaryota</taxon>
        <taxon>Fungi</taxon>
        <taxon>Fungi incertae sedis</taxon>
        <taxon>Mucoromycota</taxon>
        <taxon>Mucoromycotina</taxon>
        <taxon>Endogonomycetes</taxon>
        <taxon>Endogonales</taxon>
        <taxon>Endogonaceae</taxon>
        <taxon>Jimgerdemannia</taxon>
    </lineage>
</organism>
<gene>
    <name evidence="1" type="ORF">BC938DRAFT_474014</name>
</gene>
<sequence length="141" mass="15408">MLVNRGGNELSPKFGKIPTTRHIKPSNLYNGRAISDMSTIQLLPYGSNGQASQDGDSNRQLPQVDLYIVYMNSVIPLAVASLVSTDKPTHDSSLELPTISKVGRHRSQILMKLGSSPFPNSTSPYKNIEGKKRITSILCIP</sequence>
<dbReference type="Proteomes" id="UP000274822">
    <property type="component" value="Unassembled WGS sequence"/>
</dbReference>
<reference evidence="1 2" key="1">
    <citation type="journal article" date="2018" name="New Phytol.">
        <title>Phylogenomics of Endogonaceae and evolution of mycorrhizas within Mucoromycota.</title>
        <authorList>
            <person name="Chang Y."/>
            <person name="Desiro A."/>
            <person name="Na H."/>
            <person name="Sandor L."/>
            <person name="Lipzen A."/>
            <person name="Clum A."/>
            <person name="Barry K."/>
            <person name="Grigoriev I.V."/>
            <person name="Martin F.M."/>
            <person name="Stajich J.E."/>
            <person name="Smith M.E."/>
            <person name="Bonito G."/>
            <person name="Spatafora J.W."/>
        </authorList>
    </citation>
    <scope>NUCLEOTIDE SEQUENCE [LARGE SCALE GENOMIC DNA]</scope>
    <source>
        <strain evidence="1 2">AD002</strain>
    </source>
</reference>
<accession>A0A433Q2X0</accession>
<proteinExistence type="predicted"/>
<comment type="caution">
    <text evidence="1">The sequence shown here is derived from an EMBL/GenBank/DDBJ whole genome shotgun (WGS) entry which is preliminary data.</text>
</comment>